<dbReference type="Gene3D" id="3.40.50.1000">
    <property type="entry name" value="HAD superfamily/HAD-like"/>
    <property type="match status" value="1"/>
</dbReference>
<dbReference type="PANTHER" id="PTHR43434:SF1">
    <property type="entry name" value="PHOSPHOGLYCOLATE PHOSPHATASE"/>
    <property type="match status" value="1"/>
</dbReference>
<dbReference type="InterPro" id="IPR041492">
    <property type="entry name" value="HAD_2"/>
</dbReference>
<dbReference type="Gene3D" id="1.10.150.240">
    <property type="entry name" value="Putative phosphatase, domain 2"/>
    <property type="match status" value="1"/>
</dbReference>
<evidence type="ECO:0000313" key="1">
    <source>
        <dbReference type="EMBL" id="PIQ69100.1"/>
    </source>
</evidence>
<comment type="caution">
    <text evidence="1">The sequence shown here is derived from an EMBL/GenBank/DDBJ whole genome shotgun (WGS) entry which is preliminary data.</text>
</comment>
<protein>
    <recommendedName>
        <fullName evidence="3">HAD family hydrolase</fullName>
    </recommendedName>
</protein>
<evidence type="ECO:0000313" key="2">
    <source>
        <dbReference type="Proteomes" id="UP000229342"/>
    </source>
</evidence>
<dbReference type="GO" id="GO:0008967">
    <property type="term" value="F:phosphoglycolate phosphatase activity"/>
    <property type="evidence" value="ECO:0007669"/>
    <property type="project" value="TreeGrafter"/>
</dbReference>
<dbReference type="GO" id="GO:0005829">
    <property type="term" value="C:cytosol"/>
    <property type="evidence" value="ECO:0007669"/>
    <property type="project" value="TreeGrafter"/>
</dbReference>
<dbReference type="GO" id="GO:0006281">
    <property type="term" value="P:DNA repair"/>
    <property type="evidence" value="ECO:0007669"/>
    <property type="project" value="TreeGrafter"/>
</dbReference>
<dbReference type="InterPro" id="IPR036412">
    <property type="entry name" value="HAD-like_sf"/>
</dbReference>
<dbReference type="InterPro" id="IPR023198">
    <property type="entry name" value="PGP-like_dom2"/>
</dbReference>
<dbReference type="EMBL" id="PCVG01000012">
    <property type="protein sequence ID" value="PIQ69100.1"/>
    <property type="molecule type" value="Genomic_DNA"/>
</dbReference>
<reference evidence="1 2" key="1">
    <citation type="submission" date="2017-09" db="EMBL/GenBank/DDBJ databases">
        <title>Depth-based differentiation of microbial function through sediment-hosted aquifers and enrichment of novel symbionts in the deep terrestrial subsurface.</title>
        <authorList>
            <person name="Probst A.J."/>
            <person name="Ladd B."/>
            <person name="Jarett J.K."/>
            <person name="Geller-Mcgrath D.E."/>
            <person name="Sieber C.M."/>
            <person name="Emerson J.B."/>
            <person name="Anantharaman K."/>
            <person name="Thomas B.C."/>
            <person name="Malmstrom R."/>
            <person name="Stieglmeier M."/>
            <person name="Klingl A."/>
            <person name="Woyke T."/>
            <person name="Ryan C.M."/>
            <person name="Banfield J.F."/>
        </authorList>
    </citation>
    <scope>NUCLEOTIDE SEQUENCE [LARGE SCALE GENOMIC DNA]</scope>
    <source>
        <strain evidence="1">CG11_big_fil_rev_8_21_14_0_20_46_11</strain>
    </source>
</reference>
<dbReference type="SFLD" id="SFLDG01129">
    <property type="entry name" value="C1.5:_HAD__Beta-PGM__Phosphata"/>
    <property type="match status" value="1"/>
</dbReference>
<dbReference type="InterPro" id="IPR050155">
    <property type="entry name" value="HAD-like_hydrolase_sf"/>
</dbReference>
<accession>A0A2H0KCV5</accession>
<dbReference type="Proteomes" id="UP000229342">
    <property type="component" value="Unassembled WGS sequence"/>
</dbReference>
<proteinExistence type="predicted"/>
<sequence length="204" mass="22297">MKTKAVLFDNDGTLLNSLPEAYRATCTVLAEAGCTSPSFQEYLRYCHPPFPEFYKRYGLDESDEVIWARFLKVANFDTAELFPDTLNVLGRLSSNGRVLGLVSAQLQDILDRLCTQHAVTPFFKAGVVAVKNAKDEAILTMCTQAGVDPSRACYVGDHASDMKAARKAGVKAIGITRGNETEAVLREAGADVIITHLEELEGHL</sequence>
<dbReference type="InterPro" id="IPR023214">
    <property type="entry name" value="HAD_sf"/>
</dbReference>
<dbReference type="AlphaFoldDB" id="A0A2H0KCV5"/>
<name>A0A2H0KCV5_9BACT</name>
<dbReference type="SFLD" id="SFLDS00003">
    <property type="entry name" value="Haloacid_Dehalogenase"/>
    <property type="match status" value="1"/>
</dbReference>
<dbReference type="Pfam" id="PF13419">
    <property type="entry name" value="HAD_2"/>
    <property type="match status" value="1"/>
</dbReference>
<gene>
    <name evidence="1" type="ORF">COV91_00645</name>
</gene>
<organism evidence="1 2">
    <name type="scientific">Candidatus Taylorbacteria bacterium CG11_big_fil_rev_8_21_14_0_20_46_11</name>
    <dbReference type="NCBI Taxonomy" id="1975025"/>
    <lineage>
        <taxon>Bacteria</taxon>
        <taxon>Candidatus Tayloriibacteriota</taxon>
    </lineage>
</organism>
<dbReference type="PANTHER" id="PTHR43434">
    <property type="entry name" value="PHOSPHOGLYCOLATE PHOSPHATASE"/>
    <property type="match status" value="1"/>
</dbReference>
<evidence type="ECO:0008006" key="3">
    <source>
        <dbReference type="Google" id="ProtNLM"/>
    </source>
</evidence>
<dbReference type="SUPFAM" id="SSF56784">
    <property type="entry name" value="HAD-like"/>
    <property type="match status" value="1"/>
</dbReference>